<accession>A0A2S3VX86</accession>
<reference evidence="1 2" key="1">
    <citation type="submission" date="2018-01" db="EMBL/GenBank/DDBJ databases">
        <title>Draft Genome Sequence of Komagataeibacter maltaceti LMG 1529, a Vinegar Producing Acetic Acid Bacterium Isolated from Malt Vinegar Brewery Acetifiers.</title>
        <authorList>
            <person name="Zhang Q."/>
            <person name="Hollensteiner J."/>
            <person name="Poehlein A."/>
            <person name="Daniel R."/>
        </authorList>
    </citation>
    <scope>NUCLEOTIDE SEQUENCE [LARGE SCALE GENOMIC DNA]</scope>
    <source>
        <strain evidence="1 2">LMG 1529</strain>
    </source>
</reference>
<evidence type="ECO:0008006" key="3">
    <source>
        <dbReference type="Google" id="ProtNLM"/>
    </source>
</evidence>
<protein>
    <recommendedName>
        <fullName evidence="3">DUF1150 family protein</fullName>
    </recommendedName>
</protein>
<evidence type="ECO:0000313" key="1">
    <source>
        <dbReference type="EMBL" id="POF61197.1"/>
    </source>
</evidence>
<dbReference type="AlphaFoldDB" id="A0A2S3VX86"/>
<organism evidence="1 2">
    <name type="scientific">Novacetimonas maltaceti</name>
    <dbReference type="NCBI Taxonomy" id="1203393"/>
    <lineage>
        <taxon>Bacteria</taxon>
        <taxon>Pseudomonadati</taxon>
        <taxon>Pseudomonadota</taxon>
        <taxon>Alphaproteobacteria</taxon>
        <taxon>Acetobacterales</taxon>
        <taxon>Acetobacteraceae</taxon>
        <taxon>Novacetimonas</taxon>
    </lineage>
</organism>
<dbReference type="EMBL" id="POTC01000106">
    <property type="protein sequence ID" value="POF61197.1"/>
    <property type="molecule type" value="Genomic_DNA"/>
</dbReference>
<name>A0A2S3VX86_9PROT</name>
<gene>
    <name evidence="1" type="ORF">KMAL_31870</name>
</gene>
<dbReference type="InterPro" id="IPR009531">
    <property type="entry name" value="DUF1150"/>
</dbReference>
<dbReference type="Pfam" id="PF06620">
    <property type="entry name" value="DUF1150"/>
    <property type="match status" value="1"/>
</dbReference>
<evidence type="ECO:0000313" key="2">
    <source>
        <dbReference type="Proteomes" id="UP000237344"/>
    </source>
</evidence>
<keyword evidence="2" id="KW-1185">Reference proteome</keyword>
<comment type="caution">
    <text evidence="1">The sequence shown here is derived from an EMBL/GenBank/DDBJ whole genome shotgun (WGS) entry which is preliminary data.</text>
</comment>
<dbReference type="Proteomes" id="UP000237344">
    <property type="component" value="Unassembled WGS sequence"/>
</dbReference>
<sequence>MRKRSLPGGSIFRLLEGMQLRTTLRNGRLVPCDTGNSLPMDVHTLSDSQMRALGMEYVAYIKEVVVDGEEAFAIHAADGTPMALTPDRDMAITAVLEHEMVPALVH</sequence>
<proteinExistence type="predicted"/>